<dbReference type="NCBIfam" id="TIGR01494">
    <property type="entry name" value="ATPase_P-type"/>
    <property type="match status" value="1"/>
</dbReference>
<keyword evidence="1" id="KW-1133">Transmembrane helix</keyword>
<dbReference type="InterPro" id="IPR001757">
    <property type="entry name" value="P_typ_ATPase"/>
</dbReference>
<dbReference type="Proteomes" id="UP001162972">
    <property type="component" value="Chromosome 10"/>
</dbReference>
<keyword evidence="4" id="KW-1185">Reference proteome</keyword>
<comment type="caution">
    <text evidence="3">The sequence shown here is derived from an EMBL/GenBank/DDBJ whole genome shotgun (WGS) entry which is preliminary data.</text>
</comment>
<gene>
    <name evidence="3" type="ORF">OIU84_019252</name>
</gene>
<dbReference type="Pfam" id="PF00122">
    <property type="entry name" value="E1-E2_ATPase"/>
    <property type="match status" value="1"/>
</dbReference>
<proteinExistence type="predicted"/>
<feature type="domain" description="P-type ATPase A" evidence="2">
    <location>
        <begin position="93"/>
        <end position="161"/>
    </location>
</feature>
<protein>
    <recommendedName>
        <fullName evidence="2">P-type ATPase A domain-containing protein</fullName>
    </recommendedName>
</protein>
<dbReference type="GO" id="GO:0016887">
    <property type="term" value="F:ATP hydrolysis activity"/>
    <property type="evidence" value="ECO:0007669"/>
    <property type="project" value="InterPro"/>
</dbReference>
<dbReference type="PANTHER" id="PTHR24092:SF175">
    <property type="entry name" value="PHOSPHOLIPID-TRANSPORTING ATPASE"/>
    <property type="match status" value="1"/>
</dbReference>
<dbReference type="GO" id="GO:0005886">
    <property type="term" value="C:plasma membrane"/>
    <property type="evidence" value="ECO:0007669"/>
    <property type="project" value="TreeGrafter"/>
</dbReference>
<dbReference type="InterPro" id="IPR059000">
    <property type="entry name" value="ATPase_P-type_domA"/>
</dbReference>
<dbReference type="GO" id="GO:0045332">
    <property type="term" value="P:phospholipid translocation"/>
    <property type="evidence" value="ECO:0007669"/>
    <property type="project" value="TreeGrafter"/>
</dbReference>
<keyword evidence="1" id="KW-0812">Transmembrane</keyword>
<feature type="transmembrane region" description="Helical" evidence="1">
    <location>
        <begin position="44"/>
        <end position="77"/>
    </location>
</feature>
<sequence>MAGGGKRKRLSLSKLYSFACGKTSLKGDQSQMGTTGSEEWLTSIFLVVGILAFTPLAPYTAVSAIFPLIVVVGATMVKEGIEDWKRTQQDIEMNNRKTRVHQGDGTFKSTGWKNLRVGDIVKVKKDEYFPADLLLLSSTFDDGICYVETMNLDGETNLKLKQALEATAFMHEDSHYRDFKALIKCEDPNTNLYSFVGTLDFEQNLYPLSPQRLLLRDSKAQKYRVYIWGSYLHWT</sequence>
<organism evidence="3 4">
    <name type="scientific">Salix udensis</name>
    <dbReference type="NCBI Taxonomy" id="889485"/>
    <lineage>
        <taxon>Eukaryota</taxon>
        <taxon>Viridiplantae</taxon>
        <taxon>Streptophyta</taxon>
        <taxon>Embryophyta</taxon>
        <taxon>Tracheophyta</taxon>
        <taxon>Spermatophyta</taxon>
        <taxon>Magnoliopsida</taxon>
        <taxon>eudicotyledons</taxon>
        <taxon>Gunneridae</taxon>
        <taxon>Pentapetalae</taxon>
        <taxon>rosids</taxon>
        <taxon>fabids</taxon>
        <taxon>Malpighiales</taxon>
        <taxon>Salicaceae</taxon>
        <taxon>Saliceae</taxon>
        <taxon>Salix</taxon>
    </lineage>
</organism>
<dbReference type="GO" id="GO:0005524">
    <property type="term" value="F:ATP binding"/>
    <property type="evidence" value="ECO:0007669"/>
    <property type="project" value="InterPro"/>
</dbReference>
<evidence type="ECO:0000313" key="3">
    <source>
        <dbReference type="EMBL" id="KAJ6431937.1"/>
    </source>
</evidence>
<dbReference type="AlphaFoldDB" id="A0AAD6PIT7"/>
<reference evidence="3 4" key="1">
    <citation type="journal article" date="2023" name="Int. J. Mol. Sci.">
        <title>De Novo Assembly and Annotation of 11 Diverse Shrub Willow (Salix) Genomes Reveals Novel Gene Organization in Sex-Linked Regions.</title>
        <authorList>
            <person name="Hyden B."/>
            <person name="Feng K."/>
            <person name="Yates T.B."/>
            <person name="Jawdy S."/>
            <person name="Cereghino C."/>
            <person name="Smart L.B."/>
            <person name="Muchero W."/>
        </authorList>
    </citation>
    <scope>NUCLEOTIDE SEQUENCE [LARGE SCALE GENOMIC DNA]</scope>
    <source>
        <tissue evidence="3">Shoot tip</tissue>
    </source>
</reference>
<dbReference type="GO" id="GO:0140326">
    <property type="term" value="F:ATPase-coupled intramembrane lipid transporter activity"/>
    <property type="evidence" value="ECO:0007669"/>
    <property type="project" value="TreeGrafter"/>
</dbReference>
<evidence type="ECO:0000313" key="4">
    <source>
        <dbReference type="Proteomes" id="UP001162972"/>
    </source>
</evidence>
<dbReference type="Gene3D" id="2.70.150.10">
    <property type="entry name" value="Calcium-transporting ATPase, cytoplasmic transduction domain A"/>
    <property type="match status" value="1"/>
</dbReference>
<dbReference type="PANTHER" id="PTHR24092">
    <property type="entry name" value="PROBABLE PHOSPHOLIPID-TRANSPORTING ATPASE"/>
    <property type="match status" value="1"/>
</dbReference>
<name>A0AAD6PIT7_9ROSI</name>
<accession>A0AAD6PIT7</accession>
<evidence type="ECO:0000256" key="1">
    <source>
        <dbReference type="SAM" id="Phobius"/>
    </source>
</evidence>
<dbReference type="EMBL" id="JAPFFJ010000003">
    <property type="protein sequence ID" value="KAJ6431937.1"/>
    <property type="molecule type" value="Genomic_DNA"/>
</dbReference>
<evidence type="ECO:0000259" key="2">
    <source>
        <dbReference type="Pfam" id="PF00122"/>
    </source>
</evidence>
<keyword evidence="1" id="KW-0472">Membrane</keyword>
<dbReference type="SUPFAM" id="SSF81653">
    <property type="entry name" value="Calcium ATPase, transduction domain A"/>
    <property type="match status" value="1"/>
</dbReference>
<dbReference type="InterPro" id="IPR008250">
    <property type="entry name" value="ATPase_P-typ_transduc_dom_A_sf"/>
</dbReference>